<protein>
    <submittedName>
        <fullName evidence="1">Uncharacterized protein</fullName>
    </submittedName>
</protein>
<dbReference type="AlphaFoldDB" id="A0AAF0ZZB0"/>
<accession>A0AAF0ZZB0</accession>
<evidence type="ECO:0000313" key="1">
    <source>
        <dbReference type="EMBL" id="WMV54334.1"/>
    </source>
</evidence>
<reference evidence="1" key="1">
    <citation type="submission" date="2023-08" db="EMBL/GenBank/DDBJ databases">
        <title>A de novo genome assembly of Solanum verrucosum Schlechtendal, a Mexican diploid species geographically isolated from the other diploid A-genome species in potato relatives.</title>
        <authorList>
            <person name="Hosaka K."/>
        </authorList>
    </citation>
    <scope>NUCLEOTIDE SEQUENCE</scope>
    <source>
        <tissue evidence="1">Young leaves</tissue>
    </source>
</reference>
<sequence length="52" mass="5814">MAKMMTQIDLLSKNIIGGGTKSINAVATNSRLHPNDTKFEALYNEEVQYLEN</sequence>
<name>A0AAF0ZZB0_SOLVR</name>
<keyword evidence="2" id="KW-1185">Reference proteome</keyword>
<organism evidence="1 2">
    <name type="scientific">Solanum verrucosum</name>
    <dbReference type="NCBI Taxonomy" id="315347"/>
    <lineage>
        <taxon>Eukaryota</taxon>
        <taxon>Viridiplantae</taxon>
        <taxon>Streptophyta</taxon>
        <taxon>Embryophyta</taxon>
        <taxon>Tracheophyta</taxon>
        <taxon>Spermatophyta</taxon>
        <taxon>Magnoliopsida</taxon>
        <taxon>eudicotyledons</taxon>
        <taxon>Gunneridae</taxon>
        <taxon>Pentapetalae</taxon>
        <taxon>asterids</taxon>
        <taxon>lamiids</taxon>
        <taxon>Solanales</taxon>
        <taxon>Solanaceae</taxon>
        <taxon>Solanoideae</taxon>
        <taxon>Solaneae</taxon>
        <taxon>Solanum</taxon>
    </lineage>
</organism>
<dbReference type="Proteomes" id="UP001234989">
    <property type="component" value="Chromosome 11"/>
</dbReference>
<dbReference type="EMBL" id="CP133622">
    <property type="protein sequence ID" value="WMV54334.1"/>
    <property type="molecule type" value="Genomic_DNA"/>
</dbReference>
<proteinExistence type="predicted"/>
<feature type="non-terminal residue" evidence="1">
    <location>
        <position position="52"/>
    </location>
</feature>
<gene>
    <name evidence="1" type="ORF">MTR67_047719</name>
</gene>
<evidence type="ECO:0000313" key="2">
    <source>
        <dbReference type="Proteomes" id="UP001234989"/>
    </source>
</evidence>